<dbReference type="PANTHER" id="PTHR47506">
    <property type="entry name" value="TRANSCRIPTIONAL REGULATORY PROTEIN"/>
    <property type="match status" value="1"/>
</dbReference>
<dbReference type="AlphaFoldDB" id="G8NYQ8"/>
<evidence type="ECO:0000313" key="6">
    <source>
        <dbReference type="EMBL" id="AEU34471.1"/>
    </source>
</evidence>
<keyword evidence="7" id="KW-1185">Reference proteome</keyword>
<evidence type="ECO:0000256" key="3">
    <source>
        <dbReference type="ARBA" id="ARBA00023163"/>
    </source>
</evidence>
<dbReference type="InterPro" id="IPR001647">
    <property type="entry name" value="HTH_TetR"/>
</dbReference>
<dbReference type="Gene3D" id="1.10.357.10">
    <property type="entry name" value="Tetracycline Repressor, domain 2"/>
    <property type="match status" value="1"/>
</dbReference>
<dbReference type="PROSITE" id="PS50977">
    <property type="entry name" value="HTH_TETR_2"/>
    <property type="match status" value="1"/>
</dbReference>
<dbReference type="EMBL" id="CP003130">
    <property type="protein sequence ID" value="AEU34471.1"/>
    <property type="molecule type" value="Genomic_DNA"/>
</dbReference>
<dbReference type="InterPro" id="IPR054156">
    <property type="entry name" value="YxaF_TetR_C"/>
</dbReference>
<dbReference type="PANTHER" id="PTHR47506:SF1">
    <property type="entry name" value="HTH-TYPE TRANSCRIPTIONAL REGULATOR YJDC"/>
    <property type="match status" value="1"/>
</dbReference>
<dbReference type="InterPro" id="IPR036271">
    <property type="entry name" value="Tet_transcr_reg_TetR-rel_C_sf"/>
</dbReference>
<dbReference type="InterPro" id="IPR009057">
    <property type="entry name" value="Homeodomain-like_sf"/>
</dbReference>
<evidence type="ECO:0000256" key="2">
    <source>
        <dbReference type="ARBA" id="ARBA00023125"/>
    </source>
</evidence>
<keyword evidence="2 4" id="KW-0238">DNA-binding</keyword>
<dbReference type="SUPFAM" id="SSF48498">
    <property type="entry name" value="Tetracyclin repressor-like, C-terminal domain"/>
    <property type="match status" value="1"/>
</dbReference>
<dbReference type="OrthoDB" id="9814200at2"/>
<protein>
    <submittedName>
        <fullName evidence="6">Regulatory protein TetR</fullName>
    </submittedName>
</protein>
<reference evidence="6 7" key="1">
    <citation type="submission" date="2011-11" db="EMBL/GenBank/DDBJ databases">
        <title>Complete sequence of Granulicella mallensis MP5ACTX8.</title>
        <authorList>
            <consortium name="US DOE Joint Genome Institute"/>
            <person name="Lucas S."/>
            <person name="Copeland A."/>
            <person name="Lapidus A."/>
            <person name="Cheng J.-F."/>
            <person name="Goodwin L."/>
            <person name="Pitluck S."/>
            <person name="Peters L."/>
            <person name="Lu M."/>
            <person name="Detter J.C."/>
            <person name="Han C."/>
            <person name="Tapia R."/>
            <person name="Land M."/>
            <person name="Hauser L."/>
            <person name="Kyrpides N."/>
            <person name="Ivanova N."/>
            <person name="Mikhailova N."/>
            <person name="Pagani I."/>
            <person name="Rawat S."/>
            <person name="Mannisto M."/>
            <person name="Haggblom M."/>
            <person name="Woyke T."/>
        </authorList>
    </citation>
    <scope>NUCLEOTIDE SEQUENCE [LARGE SCALE GENOMIC DNA]</scope>
    <source>
        <strain evidence="7">ATCC BAA-1857 / DSM 23137 / MP5ACTX8</strain>
    </source>
</reference>
<evidence type="ECO:0000313" key="7">
    <source>
        <dbReference type="Proteomes" id="UP000007113"/>
    </source>
</evidence>
<dbReference type="KEGG" id="gma:AciX8_0113"/>
<dbReference type="GO" id="GO:0003677">
    <property type="term" value="F:DNA binding"/>
    <property type="evidence" value="ECO:0007669"/>
    <property type="project" value="UniProtKB-UniRule"/>
</dbReference>
<dbReference type="SUPFAM" id="SSF46689">
    <property type="entry name" value="Homeodomain-like"/>
    <property type="match status" value="1"/>
</dbReference>
<feature type="domain" description="HTH tetR-type" evidence="5">
    <location>
        <begin position="6"/>
        <end position="66"/>
    </location>
</feature>
<evidence type="ECO:0000256" key="1">
    <source>
        <dbReference type="ARBA" id="ARBA00023015"/>
    </source>
</evidence>
<accession>G8NYQ8</accession>
<evidence type="ECO:0000259" key="5">
    <source>
        <dbReference type="PROSITE" id="PS50977"/>
    </source>
</evidence>
<dbReference type="Proteomes" id="UP000007113">
    <property type="component" value="Chromosome"/>
</dbReference>
<organism evidence="6 7">
    <name type="scientific">Granulicella mallensis (strain ATCC BAA-1857 / DSM 23137 / MP5ACTX8)</name>
    <dbReference type="NCBI Taxonomy" id="682795"/>
    <lineage>
        <taxon>Bacteria</taxon>
        <taxon>Pseudomonadati</taxon>
        <taxon>Acidobacteriota</taxon>
        <taxon>Terriglobia</taxon>
        <taxon>Terriglobales</taxon>
        <taxon>Acidobacteriaceae</taxon>
        <taxon>Granulicella</taxon>
    </lineage>
</organism>
<keyword evidence="1" id="KW-0805">Transcription regulation</keyword>
<dbReference type="Pfam" id="PF21993">
    <property type="entry name" value="TetR_C_13_2"/>
    <property type="match status" value="1"/>
</dbReference>
<gene>
    <name evidence="6" type="ordered locus">AciX8_0113</name>
</gene>
<name>G8NYQ8_GRAMM</name>
<dbReference type="HOGENOM" id="CLU_069356_28_1_0"/>
<keyword evidence="3" id="KW-0804">Transcription</keyword>
<feature type="DNA-binding region" description="H-T-H motif" evidence="4">
    <location>
        <begin position="29"/>
        <end position="48"/>
    </location>
</feature>
<dbReference type="STRING" id="682795.AciX8_0113"/>
<evidence type="ECO:0000256" key="4">
    <source>
        <dbReference type="PROSITE-ProRule" id="PRU00335"/>
    </source>
</evidence>
<proteinExistence type="predicted"/>
<dbReference type="eggNOG" id="COG1309">
    <property type="taxonomic scope" value="Bacteria"/>
</dbReference>
<sequence length="187" mass="20684">MAKTETAEAEKVLGSLISVFRDHGFEGASLTRFTESSGLIKASLYHRFPRGKEQMALAALTEVDRIFATHVLAPIDSKEDPLRRLKLVTERLNEFYEGGTQACLLETLSSAGTPPSVRTHVKNTLDFWIAKFMKLSRDGGIPAKEARVRAEGAVAAIEGALVISRAQENNKEFKRSLESLPTRLLNR</sequence>
<dbReference type="RefSeq" id="WP_014263355.1">
    <property type="nucleotide sequence ID" value="NC_016631.1"/>
</dbReference>